<dbReference type="EMBL" id="CP016359">
    <property type="protein sequence ID" value="APU68222.1"/>
    <property type="molecule type" value="Genomic_DNA"/>
</dbReference>
<dbReference type="RefSeq" id="WP_083644016.1">
    <property type="nucleotide sequence ID" value="NZ_AMRU01000001.1"/>
</dbReference>
<keyword evidence="2" id="KW-1185">Reference proteome</keyword>
<dbReference type="STRING" id="1229726.GRFL_1498"/>
<reference evidence="1 2" key="1">
    <citation type="submission" date="2016-07" db="EMBL/GenBank/DDBJ databases">
        <title>Multi-omics approach to identify versatile polysaccharide utilization systems of a marine flavobacterium Gramella flava.</title>
        <authorList>
            <person name="Tang K."/>
        </authorList>
    </citation>
    <scope>NUCLEOTIDE SEQUENCE [LARGE SCALE GENOMIC DNA]</scope>
    <source>
        <strain evidence="1 2">JLT2011</strain>
    </source>
</reference>
<dbReference type="KEGG" id="gfl:GRFL_1498"/>
<dbReference type="Proteomes" id="UP000186230">
    <property type="component" value="Chromosome"/>
</dbReference>
<dbReference type="InterPro" id="IPR016040">
    <property type="entry name" value="NAD(P)-bd_dom"/>
</dbReference>
<name>A0A1L7I553_9FLAO</name>
<protein>
    <submittedName>
        <fullName evidence="1">Uncharacterized protein</fullName>
    </submittedName>
</protein>
<evidence type="ECO:0000313" key="1">
    <source>
        <dbReference type="EMBL" id="APU68222.1"/>
    </source>
</evidence>
<accession>A0A1L7I553</accession>
<gene>
    <name evidence="1" type="ORF">GRFL_1498</name>
</gene>
<dbReference type="AlphaFoldDB" id="A0A1L7I553"/>
<evidence type="ECO:0000313" key="2">
    <source>
        <dbReference type="Proteomes" id="UP000186230"/>
    </source>
</evidence>
<dbReference type="Pfam" id="PF13460">
    <property type="entry name" value="NAD_binding_10"/>
    <property type="match status" value="1"/>
</dbReference>
<dbReference type="Gene3D" id="3.40.50.720">
    <property type="entry name" value="NAD(P)-binding Rossmann-like Domain"/>
    <property type="match status" value="1"/>
</dbReference>
<dbReference type="SUPFAM" id="SSF51735">
    <property type="entry name" value="NAD(P)-binding Rossmann-fold domains"/>
    <property type="match status" value="1"/>
</dbReference>
<dbReference type="InterPro" id="IPR036291">
    <property type="entry name" value="NAD(P)-bd_dom_sf"/>
</dbReference>
<organism evidence="1 2">
    <name type="scientific">Christiangramia flava JLT2011</name>
    <dbReference type="NCBI Taxonomy" id="1229726"/>
    <lineage>
        <taxon>Bacteria</taxon>
        <taxon>Pseudomonadati</taxon>
        <taxon>Bacteroidota</taxon>
        <taxon>Flavobacteriia</taxon>
        <taxon>Flavobacteriales</taxon>
        <taxon>Flavobacteriaceae</taxon>
        <taxon>Christiangramia</taxon>
    </lineage>
</organism>
<dbReference type="PANTHER" id="PTHR14097">
    <property type="entry name" value="OXIDOREDUCTASE HTATIP2"/>
    <property type="match status" value="1"/>
</dbReference>
<dbReference type="PANTHER" id="PTHR14097:SF7">
    <property type="entry name" value="OXIDOREDUCTASE HTATIP2"/>
    <property type="match status" value="1"/>
</dbReference>
<dbReference type="OrthoDB" id="9798632at2"/>
<proteinExistence type="predicted"/>
<sequence length="225" mass="25474">MQRFGKTAIILGATGLTGGVLLDLLLKDERYEQIKLFTRSRTGLKNPKIEEYLIDLFEMEQFKNLFQADEVYCCVGTTQKKTPDKDTYRQIDFGIPATAAKMAAENGIEVFLVISAMGANQNSRIFYNRTKGEMEGAVLDAKISKTHILRPALISGDREESRPAEFFGKKLMQALNPLLRGKLKKYRSIHPKEIAKSMIFLANHHFDKKILESDEIKDIAAKENV</sequence>